<keyword evidence="2" id="KW-1185">Reference proteome</keyword>
<evidence type="ECO:0000313" key="2">
    <source>
        <dbReference type="Proteomes" id="UP001449225"/>
    </source>
</evidence>
<proteinExistence type="predicted"/>
<organism evidence="1 2">
    <name type="scientific">Neptuniibacter pectenicola</name>
    <dbReference type="NCBI Taxonomy" id="1806669"/>
    <lineage>
        <taxon>Bacteria</taxon>
        <taxon>Pseudomonadati</taxon>
        <taxon>Pseudomonadota</taxon>
        <taxon>Gammaproteobacteria</taxon>
        <taxon>Oceanospirillales</taxon>
        <taxon>Oceanospirillaceae</taxon>
        <taxon>Neptuniibacter</taxon>
    </lineage>
</organism>
<dbReference type="EMBL" id="JBBMRA010000006">
    <property type="protein sequence ID" value="MEM5536368.1"/>
    <property type="molecule type" value="Genomic_DNA"/>
</dbReference>
<sequence>MKDAPSSVTFTHHAAHTFLEQCAKIGSNFHQEHSIKIQPNTVTHRRILLGIEKKQKSDQEWAGLFKQLNMPADASALLYNQMDNANTLLFAIEEGKSTTLKVYLEFWDHLVQLIQQGKHTHEAFALNQGIKWSPNSPESWVQDTYWCYPMLKRDEIIARLDALLPDQTDTFASVISALLANNTQFPAESDLIYMEVSDTNSLRRSFDINCYKKGLQVKDLFPAAMQFATEWSTATDFEKHILPFMDCPLGHVSAGVNREKTPFLTLYFELP</sequence>
<comment type="caution">
    <text evidence="1">The sequence shown here is derived from an EMBL/GenBank/DDBJ whole genome shotgun (WGS) entry which is preliminary data.</text>
</comment>
<gene>
    <name evidence="1" type="ORF">WNY58_08195</name>
</gene>
<name>A0ABU9TRM5_9GAMM</name>
<reference evidence="1 2" key="1">
    <citation type="submission" date="2024-03" db="EMBL/GenBank/DDBJ databases">
        <title>Community enrichment and isolation of bacterial strains for fucoidan degradation.</title>
        <authorList>
            <person name="Sichert A."/>
        </authorList>
    </citation>
    <scope>NUCLEOTIDE SEQUENCE [LARGE SCALE GENOMIC DNA]</scope>
    <source>
        <strain evidence="1 2">AS76</strain>
    </source>
</reference>
<dbReference type="RefSeq" id="WP_339889870.1">
    <property type="nucleotide sequence ID" value="NZ_CAXBCE010000001.1"/>
</dbReference>
<protein>
    <submittedName>
        <fullName evidence="1">Uncharacterized protein</fullName>
    </submittedName>
</protein>
<evidence type="ECO:0000313" key="1">
    <source>
        <dbReference type="EMBL" id="MEM5536368.1"/>
    </source>
</evidence>
<dbReference type="Proteomes" id="UP001449225">
    <property type="component" value="Unassembled WGS sequence"/>
</dbReference>
<accession>A0ABU9TRM5</accession>